<dbReference type="SUPFAM" id="SSF52540">
    <property type="entry name" value="P-loop containing nucleoside triphosphate hydrolases"/>
    <property type="match status" value="1"/>
</dbReference>
<protein>
    <submittedName>
        <fullName evidence="2">Ras-related protein RABA2a-like</fullName>
    </submittedName>
</protein>
<name>A0A6P6XPI3_DERPT</name>
<dbReference type="GO" id="GO:0005525">
    <property type="term" value="F:GTP binding"/>
    <property type="evidence" value="ECO:0007669"/>
    <property type="project" value="InterPro"/>
</dbReference>
<gene>
    <name evidence="2" type="primary">LOC113789424</name>
</gene>
<dbReference type="InterPro" id="IPR027417">
    <property type="entry name" value="P-loop_NTPase"/>
</dbReference>
<dbReference type="Proteomes" id="UP000515146">
    <property type="component" value="Unplaced"/>
</dbReference>
<evidence type="ECO:0000313" key="2">
    <source>
        <dbReference type="RefSeq" id="XP_027194756.1"/>
    </source>
</evidence>
<sequence length="222" mass="25657">MIIMSSSSSSSSDSKNPKILLVGSLPESSKLDLFFSHEKCIQRNHRLGHQPAMGIQLNTLRFQHKNRIISLDIWNMTIRFERYNHLASIYSDNVQAIVGVCLMSNPATFQRMKYWLNKFREQNSTLSNVYILACENDPTIRYDNNGVSSFISLAKNSHISRTQIIDYGCQIQAKIFIIRRYSRGRDLNKFFNDFLNCFWSNGQRLYGTIPSILANFFCCLNS</sequence>
<dbReference type="RefSeq" id="XP_027194756.1">
    <property type="nucleotide sequence ID" value="XM_027338955.1"/>
</dbReference>
<dbReference type="Gene3D" id="3.40.50.300">
    <property type="entry name" value="P-loop containing nucleotide triphosphate hydrolases"/>
    <property type="match status" value="1"/>
</dbReference>
<dbReference type="AlphaFoldDB" id="A0A6P6XPI3"/>
<dbReference type="InParanoid" id="A0A6P6XPI3"/>
<dbReference type="KEGG" id="dpte:113789424"/>
<keyword evidence="1" id="KW-1185">Reference proteome</keyword>
<proteinExistence type="predicted"/>
<dbReference type="Pfam" id="PF00071">
    <property type="entry name" value="Ras"/>
    <property type="match status" value="1"/>
</dbReference>
<dbReference type="GO" id="GO:0003924">
    <property type="term" value="F:GTPase activity"/>
    <property type="evidence" value="ECO:0007669"/>
    <property type="project" value="InterPro"/>
</dbReference>
<reference evidence="2" key="1">
    <citation type="submission" date="2025-08" db="UniProtKB">
        <authorList>
            <consortium name="RefSeq"/>
        </authorList>
    </citation>
    <scope>IDENTIFICATION</scope>
    <source>
        <strain evidence="2">Airmid</strain>
    </source>
</reference>
<dbReference type="InterPro" id="IPR001806">
    <property type="entry name" value="Small_GTPase"/>
</dbReference>
<dbReference type="OrthoDB" id="10332114at2759"/>
<accession>A0A6P6XPI3</accession>
<organism evidence="1 2">
    <name type="scientific">Dermatophagoides pteronyssinus</name>
    <name type="common">European house dust mite</name>
    <dbReference type="NCBI Taxonomy" id="6956"/>
    <lineage>
        <taxon>Eukaryota</taxon>
        <taxon>Metazoa</taxon>
        <taxon>Ecdysozoa</taxon>
        <taxon>Arthropoda</taxon>
        <taxon>Chelicerata</taxon>
        <taxon>Arachnida</taxon>
        <taxon>Acari</taxon>
        <taxon>Acariformes</taxon>
        <taxon>Sarcoptiformes</taxon>
        <taxon>Astigmata</taxon>
        <taxon>Psoroptidia</taxon>
        <taxon>Analgoidea</taxon>
        <taxon>Pyroglyphidae</taxon>
        <taxon>Dermatophagoidinae</taxon>
        <taxon>Dermatophagoides</taxon>
    </lineage>
</organism>
<evidence type="ECO:0000313" key="1">
    <source>
        <dbReference type="Proteomes" id="UP000515146"/>
    </source>
</evidence>